<dbReference type="STRING" id="1122209.SAMN02745752_02308"/>
<dbReference type="SUPFAM" id="SSF52374">
    <property type="entry name" value="Nucleotidylyl transferase"/>
    <property type="match status" value="1"/>
</dbReference>
<evidence type="ECO:0000256" key="3">
    <source>
        <dbReference type="ARBA" id="ARBA00009014"/>
    </source>
</evidence>
<dbReference type="Gene3D" id="3.40.50.620">
    <property type="entry name" value="HUPs"/>
    <property type="match status" value="1"/>
</dbReference>
<dbReference type="GO" id="GO:0004515">
    <property type="term" value="F:nicotinate-nucleotide adenylyltransferase activity"/>
    <property type="evidence" value="ECO:0007669"/>
    <property type="project" value="UniProtKB-UniRule"/>
</dbReference>
<evidence type="ECO:0000313" key="14">
    <source>
        <dbReference type="Proteomes" id="UP000182350"/>
    </source>
</evidence>
<evidence type="ECO:0000256" key="8">
    <source>
        <dbReference type="ARBA" id="ARBA00022840"/>
    </source>
</evidence>
<sequence>MAISVSEPDPGTNQPLVLMFGGTFDPVHNGHLRSALELTQVLPVRAVHLIPCQIPPHRDQPGASAEQRLAMLQLAVKNEPLLQADDRELKRPGPSWSVDTLSSLRQQYGAEQPLAMVLGWDAFMGLPDWSRNEELLDLAHLIVLTRPGQMSDASEALCGLLENHELKPGEQLNAVPFGRILRLSLPSAMQVSATYIRRLLGQQASARYLLPDAVIEFIRSHRLYQ</sequence>
<dbReference type="InterPro" id="IPR014729">
    <property type="entry name" value="Rossmann-like_a/b/a_fold"/>
</dbReference>
<keyword evidence="8 11" id="KW-0067">ATP-binding</keyword>
<keyword evidence="7 11" id="KW-0547">Nucleotide-binding</keyword>
<comment type="function">
    <text evidence="1 11">Catalyzes the reversible adenylation of nicotinate mononucleotide (NaMN) to nicotinic acid adenine dinucleotide (NaAD).</text>
</comment>
<dbReference type="GO" id="GO:0009435">
    <property type="term" value="P:NAD+ biosynthetic process"/>
    <property type="evidence" value="ECO:0007669"/>
    <property type="project" value="UniProtKB-UniRule"/>
</dbReference>
<dbReference type="CDD" id="cd02165">
    <property type="entry name" value="NMNAT"/>
    <property type="match status" value="1"/>
</dbReference>
<evidence type="ECO:0000256" key="10">
    <source>
        <dbReference type="ARBA" id="ARBA00048721"/>
    </source>
</evidence>
<dbReference type="GO" id="GO:0005524">
    <property type="term" value="F:ATP binding"/>
    <property type="evidence" value="ECO:0007669"/>
    <property type="project" value="UniProtKB-KW"/>
</dbReference>
<dbReference type="UniPathway" id="UPA00253">
    <property type="reaction ID" value="UER00332"/>
</dbReference>
<gene>
    <name evidence="11" type="primary">nadD</name>
    <name evidence="13" type="ORF">SAMN02745752_02308</name>
</gene>
<name>A0A1K1YMY8_9GAMM</name>
<evidence type="ECO:0000256" key="6">
    <source>
        <dbReference type="ARBA" id="ARBA00022695"/>
    </source>
</evidence>
<proteinExistence type="inferred from homology"/>
<evidence type="ECO:0000259" key="12">
    <source>
        <dbReference type="Pfam" id="PF01467"/>
    </source>
</evidence>
<dbReference type="Proteomes" id="UP000182350">
    <property type="component" value="Unassembled WGS sequence"/>
</dbReference>
<dbReference type="OrthoDB" id="5295945at2"/>
<dbReference type="EMBL" id="FPJW01000008">
    <property type="protein sequence ID" value="SFX62795.1"/>
    <property type="molecule type" value="Genomic_DNA"/>
</dbReference>
<organism evidence="13 14">
    <name type="scientific">Marinospirillum alkaliphilum DSM 21637</name>
    <dbReference type="NCBI Taxonomy" id="1122209"/>
    <lineage>
        <taxon>Bacteria</taxon>
        <taxon>Pseudomonadati</taxon>
        <taxon>Pseudomonadota</taxon>
        <taxon>Gammaproteobacteria</taxon>
        <taxon>Oceanospirillales</taxon>
        <taxon>Oceanospirillaceae</taxon>
        <taxon>Marinospirillum</taxon>
    </lineage>
</organism>
<comment type="similarity">
    <text evidence="3 11">Belongs to the NadD family.</text>
</comment>
<evidence type="ECO:0000256" key="4">
    <source>
        <dbReference type="ARBA" id="ARBA00022642"/>
    </source>
</evidence>
<evidence type="ECO:0000256" key="5">
    <source>
        <dbReference type="ARBA" id="ARBA00022679"/>
    </source>
</evidence>
<dbReference type="NCBIfam" id="TIGR00125">
    <property type="entry name" value="cyt_tran_rel"/>
    <property type="match status" value="1"/>
</dbReference>
<dbReference type="Pfam" id="PF01467">
    <property type="entry name" value="CTP_transf_like"/>
    <property type="match status" value="1"/>
</dbReference>
<dbReference type="InterPro" id="IPR005248">
    <property type="entry name" value="NadD/NMNAT"/>
</dbReference>
<protein>
    <recommendedName>
        <fullName evidence="11">Probable nicotinate-nucleotide adenylyltransferase</fullName>
        <ecNumber evidence="11">2.7.7.18</ecNumber>
    </recommendedName>
    <alternativeName>
        <fullName evidence="11">Deamido-NAD(+) diphosphorylase</fullName>
    </alternativeName>
    <alternativeName>
        <fullName evidence="11">Deamido-NAD(+) pyrophosphorylase</fullName>
    </alternativeName>
    <alternativeName>
        <fullName evidence="11">Nicotinate mononucleotide adenylyltransferase</fullName>
        <shortName evidence="11">NaMN adenylyltransferase</shortName>
    </alternativeName>
</protein>
<feature type="domain" description="Cytidyltransferase-like" evidence="12">
    <location>
        <begin position="19"/>
        <end position="198"/>
    </location>
</feature>
<dbReference type="InterPro" id="IPR004821">
    <property type="entry name" value="Cyt_trans-like"/>
</dbReference>
<evidence type="ECO:0000256" key="1">
    <source>
        <dbReference type="ARBA" id="ARBA00002324"/>
    </source>
</evidence>
<evidence type="ECO:0000256" key="2">
    <source>
        <dbReference type="ARBA" id="ARBA00005019"/>
    </source>
</evidence>
<keyword evidence="4 11" id="KW-0662">Pyridine nucleotide biosynthesis</keyword>
<keyword evidence="14" id="KW-1185">Reference proteome</keyword>
<evidence type="ECO:0000256" key="9">
    <source>
        <dbReference type="ARBA" id="ARBA00023027"/>
    </source>
</evidence>
<dbReference type="PANTHER" id="PTHR39321:SF3">
    <property type="entry name" value="PHOSPHOPANTETHEINE ADENYLYLTRANSFERASE"/>
    <property type="match status" value="1"/>
</dbReference>
<reference evidence="13 14" key="1">
    <citation type="submission" date="2016-11" db="EMBL/GenBank/DDBJ databases">
        <authorList>
            <person name="Jaros S."/>
            <person name="Januszkiewicz K."/>
            <person name="Wedrychowicz H."/>
        </authorList>
    </citation>
    <scope>NUCLEOTIDE SEQUENCE [LARGE SCALE GENOMIC DNA]</scope>
    <source>
        <strain evidence="13 14">DSM 21637</strain>
    </source>
</reference>
<keyword evidence="9 11" id="KW-0520">NAD</keyword>
<dbReference type="NCBIfam" id="TIGR00482">
    <property type="entry name" value="nicotinate (nicotinamide) nucleotide adenylyltransferase"/>
    <property type="match status" value="1"/>
</dbReference>
<keyword evidence="6 11" id="KW-0548">Nucleotidyltransferase</keyword>
<evidence type="ECO:0000313" key="13">
    <source>
        <dbReference type="EMBL" id="SFX62795.1"/>
    </source>
</evidence>
<dbReference type="AlphaFoldDB" id="A0A1K1YMY8"/>
<evidence type="ECO:0000256" key="7">
    <source>
        <dbReference type="ARBA" id="ARBA00022741"/>
    </source>
</evidence>
<evidence type="ECO:0000256" key="11">
    <source>
        <dbReference type="HAMAP-Rule" id="MF_00244"/>
    </source>
</evidence>
<dbReference type="HAMAP" id="MF_00244">
    <property type="entry name" value="NaMN_adenylyltr"/>
    <property type="match status" value="1"/>
</dbReference>
<accession>A0A1K1YMY8</accession>
<dbReference type="EC" id="2.7.7.18" evidence="11"/>
<comment type="catalytic activity">
    <reaction evidence="10 11">
        <text>nicotinate beta-D-ribonucleotide + ATP + H(+) = deamido-NAD(+) + diphosphate</text>
        <dbReference type="Rhea" id="RHEA:22860"/>
        <dbReference type="ChEBI" id="CHEBI:15378"/>
        <dbReference type="ChEBI" id="CHEBI:30616"/>
        <dbReference type="ChEBI" id="CHEBI:33019"/>
        <dbReference type="ChEBI" id="CHEBI:57502"/>
        <dbReference type="ChEBI" id="CHEBI:58437"/>
        <dbReference type="EC" id="2.7.7.18"/>
    </reaction>
</comment>
<comment type="pathway">
    <text evidence="2 11">Cofactor biosynthesis; NAD(+) biosynthesis; deamido-NAD(+) from nicotinate D-ribonucleotide: step 1/1.</text>
</comment>
<dbReference type="NCBIfam" id="NF000839">
    <property type="entry name" value="PRK00071.1-1"/>
    <property type="match status" value="1"/>
</dbReference>
<dbReference type="PANTHER" id="PTHR39321">
    <property type="entry name" value="NICOTINATE-NUCLEOTIDE ADENYLYLTRANSFERASE-RELATED"/>
    <property type="match status" value="1"/>
</dbReference>
<keyword evidence="5 11" id="KW-0808">Transferase</keyword>